<dbReference type="SUPFAM" id="SSF52788">
    <property type="entry name" value="Phosphotyrosine protein phosphatases I"/>
    <property type="match status" value="1"/>
</dbReference>
<evidence type="ECO:0000313" key="8">
    <source>
        <dbReference type="EMBL" id="VXC67555.1"/>
    </source>
</evidence>
<dbReference type="GO" id="GO:0004725">
    <property type="term" value="F:protein tyrosine phosphatase activity"/>
    <property type="evidence" value="ECO:0007669"/>
    <property type="project" value="UniProtKB-EC"/>
</dbReference>
<feature type="active site" description="Nucleophile" evidence="5">
    <location>
        <position position="7"/>
    </location>
</feature>
<reference evidence="7 9" key="1">
    <citation type="submission" date="2018-06" db="EMBL/GenBank/DDBJ databases">
        <authorList>
            <consortium name="Pathogen Informatics"/>
            <person name="Doyle S."/>
        </authorList>
    </citation>
    <scope>NUCLEOTIDE SEQUENCE [LARGE SCALE GENOMIC DNA]</scope>
    <source>
        <strain evidence="7 9">NCTC11343</strain>
    </source>
</reference>
<dbReference type="SMART" id="SM00226">
    <property type="entry name" value="LMWPc"/>
    <property type="match status" value="1"/>
</dbReference>
<evidence type="ECO:0000313" key="7">
    <source>
        <dbReference type="EMBL" id="SPZ87464.1"/>
    </source>
</evidence>
<keyword evidence="4" id="KW-0904">Protein phosphatase</keyword>
<feature type="domain" description="Phosphotyrosine protein phosphatase I" evidence="6">
    <location>
        <begin position="1"/>
        <end position="142"/>
    </location>
</feature>
<evidence type="ECO:0000256" key="5">
    <source>
        <dbReference type="PIRSR" id="PIRSR617867-1"/>
    </source>
</evidence>
<dbReference type="CDD" id="cd16343">
    <property type="entry name" value="LMWPTP"/>
    <property type="match status" value="1"/>
</dbReference>
<dbReference type="PANTHER" id="PTHR11717:SF7">
    <property type="entry name" value="LOW MOLECULAR WEIGHT PHOSPHOTYROSINE PROTEIN PHOSPHATASE"/>
    <property type="match status" value="1"/>
</dbReference>
<reference evidence="8 10" key="2">
    <citation type="submission" date="2019-10" db="EMBL/GenBank/DDBJ databases">
        <authorList>
            <person name="Karimi E."/>
        </authorList>
    </citation>
    <scope>NUCLEOTIDE SEQUENCE [LARGE SCALE GENOMIC DNA]</scope>
    <source>
        <strain evidence="8">Sphingobacterium sp. 8BC</strain>
    </source>
</reference>
<evidence type="ECO:0000256" key="4">
    <source>
        <dbReference type="ARBA" id="ARBA00022912"/>
    </source>
</evidence>
<evidence type="ECO:0000256" key="1">
    <source>
        <dbReference type="ARBA" id="ARBA00011063"/>
    </source>
</evidence>
<dbReference type="InterPro" id="IPR023485">
    <property type="entry name" value="Ptyr_pPase"/>
</dbReference>
<dbReference type="GeneID" id="97182834"/>
<dbReference type="PRINTS" id="PR00719">
    <property type="entry name" value="LMWPTPASE"/>
</dbReference>
<proteinExistence type="inferred from homology"/>
<keyword evidence="3 7" id="KW-0378">Hydrolase</keyword>
<evidence type="ECO:0000313" key="9">
    <source>
        <dbReference type="Proteomes" id="UP000251241"/>
    </source>
</evidence>
<dbReference type="InterPro" id="IPR050438">
    <property type="entry name" value="LMW_PTPase"/>
</dbReference>
<feature type="active site" description="Nucleophile" evidence="5">
    <location>
        <position position="13"/>
    </location>
</feature>
<name>A0A2X2J1C6_SPHMU</name>
<dbReference type="Gene3D" id="3.40.50.2300">
    <property type="match status" value="1"/>
</dbReference>
<evidence type="ECO:0000313" key="10">
    <source>
        <dbReference type="Proteomes" id="UP000432350"/>
    </source>
</evidence>
<dbReference type="Proteomes" id="UP000432350">
    <property type="component" value="Unassembled WGS sequence"/>
</dbReference>
<evidence type="ECO:0000256" key="3">
    <source>
        <dbReference type="ARBA" id="ARBA00022801"/>
    </source>
</evidence>
<dbReference type="AlphaFoldDB" id="A0A2X2J1C6"/>
<comment type="similarity">
    <text evidence="1">Belongs to the low molecular weight phosphotyrosine protein phosphatase family.</text>
</comment>
<accession>A0A654AJ10</accession>
<evidence type="ECO:0000256" key="2">
    <source>
        <dbReference type="ARBA" id="ARBA00013064"/>
    </source>
</evidence>
<dbReference type="EC" id="3.1.3.48" evidence="2"/>
<dbReference type="PANTHER" id="PTHR11717">
    <property type="entry name" value="LOW MOLECULAR WEIGHT PROTEIN TYROSINE PHOSPHATASE"/>
    <property type="match status" value="1"/>
</dbReference>
<dbReference type="InterPro" id="IPR017867">
    <property type="entry name" value="Tyr_phospatase_low_mol_wt"/>
</dbReference>
<protein>
    <recommendedName>
        <fullName evidence="2">protein-tyrosine-phosphatase</fullName>
        <ecNumber evidence="2">3.1.3.48</ecNumber>
    </recommendedName>
</protein>
<sequence>MKILMVCLGNICRSPLAHGILKQKVADNQLNWVVESAGTGDWHIGEAPDRRAIAIAKKYGVDISGQRARHFKPHFFAEYDLIFVMDRQNYEDVCAQVIDKEDLNKVKLFLGDDVVPDPYFDDNLFDPVFQMIDQRCAEVIAKGGNLTA</sequence>
<dbReference type="EMBL" id="CABWMV010000007">
    <property type="protein sequence ID" value="VXC67555.1"/>
    <property type="molecule type" value="Genomic_DNA"/>
</dbReference>
<dbReference type="Proteomes" id="UP000251241">
    <property type="component" value="Unassembled WGS sequence"/>
</dbReference>
<gene>
    <name evidence="7" type="primary">yfkJ</name>
    <name evidence="7" type="ORF">NCTC11343_02923</name>
    <name evidence="8" type="ORF">SPHINGO8BC_150426</name>
</gene>
<feature type="active site" description="Proton donor" evidence="5">
    <location>
        <position position="117"/>
    </location>
</feature>
<organism evidence="7 9">
    <name type="scientific">Sphingobacterium multivorum</name>
    <dbReference type="NCBI Taxonomy" id="28454"/>
    <lineage>
        <taxon>Bacteria</taxon>
        <taxon>Pseudomonadati</taxon>
        <taxon>Bacteroidota</taxon>
        <taxon>Sphingobacteriia</taxon>
        <taxon>Sphingobacteriales</taxon>
        <taxon>Sphingobacteriaceae</taxon>
        <taxon>Sphingobacterium</taxon>
    </lineage>
</organism>
<dbReference type="RefSeq" id="WP_070561279.1">
    <property type="nucleotide sequence ID" value="NZ_CP068086.1"/>
</dbReference>
<dbReference type="InterPro" id="IPR036196">
    <property type="entry name" value="Ptyr_pPase_sf"/>
</dbReference>
<accession>A0A2X2J1C6</accession>
<dbReference type="Pfam" id="PF01451">
    <property type="entry name" value="LMWPc"/>
    <property type="match status" value="1"/>
</dbReference>
<evidence type="ECO:0000259" key="6">
    <source>
        <dbReference type="SMART" id="SM00226"/>
    </source>
</evidence>
<dbReference type="EMBL" id="UAUU01000009">
    <property type="protein sequence ID" value="SPZ87464.1"/>
    <property type="molecule type" value="Genomic_DNA"/>
</dbReference>